<comment type="caution">
    <text evidence="1">The sequence shown here is derived from an EMBL/GenBank/DDBJ whole genome shotgun (WGS) entry which is preliminary data.</text>
</comment>
<gene>
    <name evidence="1" type="ORF">X805_37590</name>
</gene>
<dbReference type="AlphaFoldDB" id="A0A059KHE2"/>
<dbReference type="STRING" id="34103.SAMN05421778_101289"/>
<dbReference type="EMBL" id="AZRA01000123">
    <property type="protein sequence ID" value="KDB50624.1"/>
    <property type="molecule type" value="Genomic_DNA"/>
</dbReference>
<organism evidence="1 2">
    <name type="scientific">Sphaerotilus natans subsp. natans DSM 6575</name>
    <dbReference type="NCBI Taxonomy" id="1286631"/>
    <lineage>
        <taxon>Bacteria</taxon>
        <taxon>Pseudomonadati</taxon>
        <taxon>Pseudomonadota</taxon>
        <taxon>Betaproteobacteria</taxon>
        <taxon>Burkholderiales</taxon>
        <taxon>Sphaerotilaceae</taxon>
        <taxon>Sphaerotilus</taxon>
    </lineage>
</organism>
<reference evidence="1 2" key="1">
    <citation type="journal article" date="2014" name="FEMS Microbiol. Ecol.">
        <title>Sphaerotilus natans encrusted with nanoball-shaped Fe(III) oxide minerals formed by nitrate-reducing mixotrophic Fe(II) oxidation.</title>
        <authorList>
            <person name="Park S."/>
            <person name="Kim D.H."/>
            <person name="Lee J.H."/>
            <person name="Hur H.G."/>
        </authorList>
    </citation>
    <scope>NUCLEOTIDE SEQUENCE [LARGE SCALE GENOMIC DNA]</scope>
    <source>
        <strain evidence="1 2">DSM 6575</strain>
    </source>
</reference>
<evidence type="ECO:0000313" key="1">
    <source>
        <dbReference type="EMBL" id="KDB50624.1"/>
    </source>
</evidence>
<name>A0A059KHE2_9BURK</name>
<accession>A0A059KHE2</accession>
<sequence length="167" mass="18379">MTHLQPKDATRDEAGRLNLSEVQAILGCHSLSTPAAYFATNGGRRAAHVAFERALAAGTPPPVQKDDFGVLWADEAVAIGYAMWASQDFALHVIRIYQGHCARVGCEGMDLWELISTEIRALNEISDVASTSGRHLVRVRELKKAARMRMERMTSELQQELLGSTES</sequence>
<keyword evidence="2" id="KW-1185">Reference proteome</keyword>
<evidence type="ECO:0000313" key="2">
    <source>
        <dbReference type="Proteomes" id="UP000026714"/>
    </source>
</evidence>
<dbReference type="RefSeq" id="WP_037485362.1">
    <property type="nucleotide sequence ID" value="NZ_AZRA01000123.1"/>
</dbReference>
<proteinExistence type="predicted"/>
<dbReference type="Proteomes" id="UP000026714">
    <property type="component" value="Unassembled WGS sequence"/>
</dbReference>
<protein>
    <submittedName>
        <fullName evidence="1">Uncharacterized protein</fullName>
    </submittedName>
</protein>